<evidence type="ECO:0000313" key="3">
    <source>
        <dbReference type="Proteomes" id="UP001558613"/>
    </source>
</evidence>
<dbReference type="Proteomes" id="UP001558613">
    <property type="component" value="Unassembled WGS sequence"/>
</dbReference>
<evidence type="ECO:0000313" key="2">
    <source>
        <dbReference type="EMBL" id="KAL1269774.1"/>
    </source>
</evidence>
<feature type="non-terminal residue" evidence="2">
    <location>
        <position position="141"/>
    </location>
</feature>
<sequence length="141" mass="15608">TVQSTVTVNRRTDPTLIRKIKGPTKESPIDRCASGKASRHALDNVSADDKVVRMGKDTTSESKHQISKEVEDKIIKLLEIFPQKSKKDLLEVVESTSTLEGAIAHCLMIYGEDNLVGCKSKTGHSEDDDMITISQRRGEKL</sequence>
<feature type="region of interest" description="Disordered" evidence="1">
    <location>
        <begin position="121"/>
        <end position="141"/>
    </location>
</feature>
<gene>
    <name evidence="2" type="ORF">QQF64_032063</name>
</gene>
<name>A0ABR3MYQ1_9TELE</name>
<accession>A0ABR3MYQ1</accession>
<dbReference type="EMBL" id="JAYMGO010000008">
    <property type="protein sequence ID" value="KAL1269774.1"/>
    <property type="molecule type" value="Genomic_DNA"/>
</dbReference>
<comment type="caution">
    <text evidence="2">The sequence shown here is derived from an EMBL/GenBank/DDBJ whole genome shotgun (WGS) entry which is preliminary data.</text>
</comment>
<feature type="non-terminal residue" evidence="2">
    <location>
        <position position="1"/>
    </location>
</feature>
<protein>
    <submittedName>
        <fullName evidence="2">Uncharacterized protein</fullName>
    </submittedName>
</protein>
<proteinExistence type="predicted"/>
<evidence type="ECO:0000256" key="1">
    <source>
        <dbReference type="SAM" id="MobiDB-lite"/>
    </source>
</evidence>
<organism evidence="2 3">
    <name type="scientific">Cirrhinus molitorella</name>
    <name type="common">mud carp</name>
    <dbReference type="NCBI Taxonomy" id="172907"/>
    <lineage>
        <taxon>Eukaryota</taxon>
        <taxon>Metazoa</taxon>
        <taxon>Chordata</taxon>
        <taxon>Craniata</taxon>
        <taxon>Vertebrata</taxon>
        <taxon>Euteleostomi</taxon>
        <taxon>Actinopterygii</taxon>
        <taxon>Neopterygii</taxon>
        <taxon>Teleostei</taxon>
        <taxon>Ostariophysi</taxon>
        <taxon>Cypriniformes</taxon>
        <taxon>Cyprinidae</taxon>
        <taxon>Labeoninae</taxon>
        <taxon>Labeonini</taxon>
        <taxon>Cirrhinus</taxon>
    </lineage>
</organism>
<reference evidence="2 3" key="1">
    <citation type="submission" date="2023-09" db="EMBL/GenBank/DDBJ databases">
        <authorList>
            <person name="Wang M."/>
        </authorList>
    </citation>
    <scope>NUCLEOTIDE SEQUENCE [LARGE SCALE GENOMIC DNA]</scope>
    <source>
        <strain evidence="2">GT-2023</strain>
        <tissue evidence="2">Liver</tissue>
    </source>
</reference>
<keyword evidence="3" id="KW-1185">Reference proteome</keyword>